<reference evidence="3" key="1">
    <citation type="submission" date="2017-11" db="EMBL/GenBank/DDBJ databases">
        <title>The draft genome sequence of Chromatocurvus sp. F02.</title>
        <authorList>
            <person name="Du Z.-J."/>
            <person name="Chang Y.-Q."/>
        </authorList>
    </citation>
    <scope>NUCLEOTIDE SEQUENCE [LARGE SCALE GENOMIC DNA]</scope>
    <source>
        <strain evidence="3">F02</strain>
    </source>
</reference>
<evidence type="ECO:0000256" key="1">
    <source>
        <dbReference type="SAM" id="MobiDB-lite"/>
    </source>
</evidence>
<comment type="caution">
    <text evidence="2">The sequence shown here is derived from an EMBL/GenBank/DDBJ whole genome shotgun (WGS) entry which is preliminary data.</text>
</comment>
<dbReference type="RefSeq" id="WP_101520931.1">
    <property type="nucleotide sequence ID" value="NZ_PKLZ01000003.1"/>
</dbReference>
<accession>A0A2N5Y4K8</accession>
<dbReference type="Proteomes" id="UP000234845">
    <property type="component" value="Unassembled WGS sequence"/>
</dbReference>
<feature type="compositionally biased region" description="Polar residues" evidence="1">
    <location>
        <begin position="42"/>
        <end position="67"/>
    </location>
</feature>
<proteinExistence type="predicted"/>
<gene>
    <name evidence="2" type="ORF">CWI75_07990</name>
</gene>
<dbReference type="AlphaFoldDB" id="A0A2N5Y4K8"/>
<protein>
    <submittedName>
        <fullName evidence="2">Uncharacterized protein</fullName>
    </submittedName>
</protein>
<keyword evidence="3" id="KW-1185">Reference proteome</keyword>
<organism evidence="2 3">
    <name type="scientific">Kineobactrum sediminis</name>
    <dbReference type="NCBI Taxonomy" id="1905677"/>
    <lineage>
        <taxon>Bacteria</taxon>
        <taxon>Pseudomonadati</taxon>
        <taxon>Pseudomonadota</taxon>
        <taxon>Gammaproteobacteria</taxon>
        <taxon>Cellvibrionales</taxon>
        <taxon>Halieaceae</taxon>
        <taxon>Kineobactrum</taxon>
    </lineage>
</organism>
<dbReference type="EMBL" id="PKLZ01000003">
    <property type="protein sequence ID" value="PLW83330.1"/>
    <property type="molecule type" value="Genomic_DNA"/>
</dbReference>
<feature type="region of interest" description="Disordered" evidence="1">
    <location>
        <begin position="31"/>
        <end position="75"/>
    </location>
</feature>
<name>A0A2N5Y4K8_9GAMM</name>
<evidence type="ECO:0000313" key="2">
    <source>
        <dbReference type="EMBL" id="PLW83330.1"/>
    </source>
</evidence>
<evidence type="ECO:0000313" key="3">
    <source>
        <dbReference type="Proteomes" id="UP000234845"/>
    </source>
</evidence>
<sequence length="75" mass="7769">MVDVMLVLMLLVAGLTLGEGDTDTAAEPLRYPAAADGKADSTPCTTLSPRLRNLSSQDAVANPNRDQGQGDPDGI</sequence>